<dbReference type="Proteomes" id="UP001153404">
    <property type="component" value="Unassembled WGS sequence"/>
</dbReference>
<proteinExistence type="predicted"/>
<dbReference type="EMBL" id="JAPDIA010000003">
    <property type="protein sequence ID" value="MDG0809776.1"/>
    <property type="molecule type" value="Genomic_DNA"/>
</dbReference>
<accession>A0A9X4KT67</accession>
<evidence type="ECO:0000313" key="2">
    <source>
        <dbReference type="Proteomes" id="UP001153404"/>
    </source>
</evidence>
<comment type="caution">
    <text evidence="1">The sequence shown here is derived from an EMBL/GenBank/DDBJ whole genome shotgun (WGS) entry which is preliminary data.</text>
</comment>
<dbReference type="AlphaFoldDB" id="A0A9X4KT67"/>
<protein>
    <submittedName>
        <fullName evidence="1">Uncharacterized protein</fullName>
    </submittedName>
</protein>
<evidence type="ECO:0000313" key="1">
    <source>
        <dbReference type="EMBL" id="MDG0809776.1"/>
    </source>
</evidence>
<keyword evidence="2" id="KW-1185">Reference proteome</keyword>
<organism evidence="1 2">
    <name type="scientific">Cohnella rhizosphaerae</name>
    <dbReference type="NCBI Taxonomy" id="1457232"/>
    <lineage>
        <taxon>Bacteria</taxon>
        <taxon>Bacillati</taxon>
        <taxon>Bacillota</taxon>
        <taxon>Bacilli</taxon>
        <taxon>Bacillales</taxon>
        <taxon>Paenibacillaceae</taxon>
        <taxon>Cohnella</taxon>
    </lineage>
</organism>
<name>A0A9X4KT67_9BACL</name>
<sequence>MNQAVTDSILDRSKDTKATDDAQIAKLKSEIETIRSLVKELKQQTENGDAEKIKACADQIAQAWETMKDKVNAAYPDMTDFLQKKIDSLNALQTSDPFDSEAMLQLDYELYQAFRQLSDKAGD</sequence>
<gene>
    <name evidence="1" type="ORF">OMP40_10830</name>
</gene>
<dbReference type="RefSeq" id="WP_277531249.1">
    <property type="nucleotide sequence ID" value="NZ_JAPDIA010000003.1"/>
</dbReference>
<reference evidence="1" key="1">
    <citation type="submission" date="2022-10" db="EMBL/GenBank/DDBJ databases">
        <title>Comparative genomic analysis of Cohnella hashimotonis sp. nov., isolated from the International Space Station.</title>
        <authorList>
            <person name="Simpson A."/>
            <person name="Venkateswaran K."/>
        </authorList>
    </citation>
    <scope>NUCLEOTIDE SEQUENCE</scope>
    <source>
        <strain evidence="1">DSM 28161</strain>
    </source>
</reference>